<accession>A0A388K1A5</accession>
<organism evidence="2 3">
    <name type="scientific">Chara braunii</name>
    <name type="common">Braun's stonewort</name>
    <dbReference type="NCBI Taxonomy" id="69332"/>
    <lineage>
        <taxon>Eukaryota</taxon>
        <taxon>Viridiplantae</taxon>
        <taxon>Streptophyta</taxon>
        <taxon>Charophyceae</taxon>
        <taxon>Charales</taxon>
        <taxon>Characeae</taxon>
        <taxon>Chara</taxon>
    </lineage>
</organism>
<feature type="region of interest" description="Disordered" evidence="1">
    <location>
        <begin position="62"/>
        <end position="141"/>
    </location>
</feature>
<reference evidence="2 3" key="1">
    <citation type="journal article" date="2018" name="Cell">
        <title>The Chara Genome: Secondary Complexity and Implications for Plant Terrestrialization.</title>
        <authorList>
            <person name="Nishiyama T."/>
            <person name="Sakayama H."/>
            <person name="Vries J.D."/>
            <person name="Buschmann H."/>
            <person name="Saint-Marcoux D."/>
            <person name="Ullrich K.K."/>
            <person name="Haas F.B."/>
            <person name="Vanderstraeten L."/>
            <person name="Becker D."/>
            <person name="Lang D."/>
            <person name="Vosolsobe S."/>
            <person name="Rombauts S."/>
            <person name="Wilhelmsson P.K.I."/>
            <person name="Janitza P."/>
            <person name="Kern R."/>
            <person name="Heyl A."/>
            <person name="Rumpler F."/>
            <person name="Villalobos L.I.A.C."/>
            <person name="Clay J.M."/>
            <person name="Skokan R."/>
            <person name="Toyoda A."/>
            <person name="Suzuki Y."/>
            <person name="Kagoshima H."/>
            <person name="Schijlen E."/>
            <person name="Tajeshwar N."/>
            <person name="Catarino B."/>
            <person name="Hetherington A.J."/>
            <person name="Saltykova A."/>
            <person name="Bonnot C."/>
            <person name="Breuninger H."/>
            <person name="Symeonidi A."/>
            <person name="Radhakrishnan G.V."/>
            <person name="Van Nieuwerburgh F."/>
            <person name="Deforce D."/>
            <person name="Chang C."/>
            <person name="Karol K.G."/>
            <person name="Hedrich R."/>
            <person name="Ulvskov P."/>
            <person name="Glockner G."/>
            <person name="Delwiche C.F."/>
            <person name="Petrasek J."/>
            <person name="Van de Peer Y."/>
            <person name="Friml J."/>
            <person name="Beilby M."/>
            <person name="Dolan L."/>
            <person name="Kohara Y."/>
            <person name="Sugano S."/>
            <person name="Fujiyama A."/>
            <person name="Delaux P.-M."/>
            <person name="Quint M."/>
            <person name="TheiBen G."/>
            <person name="Hagemann M."/>
            <person name="Harholt J."/>
            <person name="Dunand C."/>
            <person name="Zachgo S."/>
            <person name="Langdale J."/>
            <person name="Maumus F."/>
            <person name="Straeten D.V.D."/>
            <person name="Gould S.B."/>
            <person name="Rensing S.A."/>
        </authorList>
    </citation>
    <scope>NUCLEOTIDE SEQUENCE [LARGE SCALE GENOMIC DNA]</scope>
    <source>
        <strain evidence="2 3">S276</strain>
    </source>
</reference>
<gene>
    <name evidence="2" type="ORF">CBR_g39616</name>
</gene>
<evidence type="ECO:0000313" key="3">
    <source>
        <dbReference type="Proteomes" id="UP000265515"/>
    </source>
</evidence>
<dbReference type="AlphaFoldDB" id="A0A388K1A5"/>
<dbReference type="Proteomes" id="UP000265515">
    <property type="component" value="Unassembled WGS sequence"/>
</dbReference>
<keyword evidence="3" id="KW-1185">Reference proteome</keyword>
<protein>
    <submittedName>
        <fullName evidence="2">Uncharacterized protein</fullName>
    </submittedName>
</protein>
<proteinExistence type="predicted"/>
<dbReference type="Gramene" id="GBG63831">
    <property type="protein sequence ID" value="GBG63831"/>
    <property type="gene ID" value="CBR_g39616"/>
</dbReference>
<name>A0A388K1A5_CHABU</name>
<evidence type="ECO:0000256" key="1">
    <source>
        <dbReference type="SAM" id="MobiDB-lite"/>
    </source>
</evidence>
<sequence length="233" mass="25514">MRRCLLEVTWGLEERPAPHLDAITGSPRLDDLMRHYYDELEEGQLEGLCAMLEDRYMMTMTTPRKTPTASTPTSTAKTMTISPVSPSISTTTTTTTMTKATSNDNDSNDNNNVSNNIGNADKNNNINNNNTNNNNNGDDCDLRDDGDDLRIQVVQVVATDNNDHFAGCDVNIYNRDSDGSGRWVQRAPSTTFVTFSGGWPFGEGITLGLFMSCSCRRGSIALLQWDAGGRVAG</sequence>
<dbReference type="EMBL" id="BFEA01000043">
    <property type="protein sequence ID" value="GBG63831.1"/>
    <property type="molecule type" value="Genomic_DNA"/>
</dbReference>
<comment type="caution">
    <text evidence="2">The sequence shown here is derived from an EMBL/GenBank/DDBJ whole genome shotgun (WGS) entry which is preliminary data.</text>
</comment>
<evidence type="ECO:0000313" key="2">
    <source>
        <dbReference type="EMBL" id="GBG63831.1"/>
    </source>
</evidence>
<feature type="compositionally biased region" description="Low complexity" evidence="1">
    <location>
        <begin position="62"/>
        <end position="137"/>
    </location>
</feature>